<keyword evidence="3" id="KW-1185">Reference proteome</keyword>
<proteinExistence type="predicted"/>
<evidence type="ECO:0000259" key="1">
    <source>
        <dbReference type="Pfam" id="PF11575"/>
    </source>
</evidence>
<dbReference type="Proteomes" id="UP000320338">
    <property type="component" value="Unassembled WGS sequence"/>
</dbReference>
<organism evidence="2 3">
    <name type="scientific">Pseudonocardia hydrocarbonoxydans</name>
    <dbReference type="NCBI Taxonomy" id="76726"/>
    <lineage>
        <taxon>Bacteria</taxon>
        <taxon>Bacillati</taxon>
        <taxon>Actinomycetota</taxon>
        <taxon>Actinomycetes</taxon>
        <taxon>Pseudonocardiales</taxon>
        <taxon>Pseudonocardiaceae</taxon>
        <taxon>Pseudonocardia</taxon>
    </lineage>
</organism>
<dbReference type="GO" id="GO:0051537">
    <property type="term" value="F:2 iron, 2 sulfur cluster binding"/>
    <property type="evidence" value="ECO:0007669"/>
    <property type="project" value="InterPro"/>
</dbReference>
<dbReference type="InterPro" id="IPR024726">
    <property type="entry name" value="FhuF_C"/>
</dbReference>
<protein>
    <recommendedName>
        <fullName evidence="1">Ferric siderophore reductase C-terminal domain-containing protein</fullName>
    </recommendedName>
</protein>
<sequence length="273" mass="29104">MTSVLVAGPLQSTVARLDAAIGWLTLRVGLPEDTTGWTRCADVDAAFVADWESALAGGIARTYGRTHPMTATGFCLDGYAGIPGNIGGATFRLARRVPRLDRDSLAFSRDPVTHHPDGIALLDPRFWCLPGDPDAADPAATVVDDECALAGVLRAQVRTHADAFLAGYRGGTRLPRRGLLGAFFDGLDVGVWFGGDPAAPEVVAEGAVALPGGGTEFGASSLYRFVDARDRAHVSRRRVGCCYYFKVTDDGRACSTCPRVDDAERVQRYSEID</sequence>
<dbReference type="AlphaFoldDB" id="A0A4Y3WQ40"/>
<dbReference type="RefSeq" id="WP_141278720.1">
    <property type="nucleotide sequence ID" value="NZ_BAAARZ010000008.1"/>
</dbReference>
<feature type="domain" description="Ferric siderophore reductase C-terminal" evidence="1">
    <location>
        <begin position="238"/>
        <end position="259"/>
    </location>
</feature>
<comment type="caution">
    <text evidence="2">The sequence shown here is derived from an EMBL/GenBank/DDBJ whole genome shotgun (WGS) entry which is preliminary data.</text>
</comment>
<evidence type="ECO:0000313" key="3">
    <source>
        <dbReference type="Proteomes" id="UP000320338"/>
    </source>
</evidence>
<evidence type="ECO:0000313" key="2">
    <source>
        <dbReference type="EMBL" id="GEC20200.1"/>
    </source>
</evidence>
<gene>
    <name evidence="2" type="ORF">PHY01_24830</name>
</gene>
<accession>A0A4Y3WQ40</accession>
<reference evidence="2 3" key="1">
    <citation type="submission" date="2019-06" db="EMBL/GenBank/DDBJ databases">
        <title>Whole genome shotgun sequence of Pseudonocardia hydrocarbonoxydans NBRC 14498.</title>
        <authorList>
            <person name="Hosoyama A."/>
            <person name="Uohara A."/>
            <person name="Ohji S."/>
            <person name="Ichikawa N."/>
        </authorList>
    </citation>
    <scope>NUCLEOTIDE SEQUENCE [LARGE SCALE GENOMIC DNA]</scope>
    <source>
        <strain evidence="2 3">NBRC 14498</strain>
    </source>
</reference>
<name>A0A4Y3WQ40_9PSEU</name>
<dbReference type="Pfam" id="PF11575">
    <property type="entry name" value="FhuF_C"/>
    <property type="match status" value="1"/>
</dbReference>
<dbReference type="OrthoDB" id="4856898at2"/>
<dbReference type="EMBL" id="BJNG01000017">
    <property type="protein sequence ID" value="GEC20200.1"/>
    <property type="molecule type" value="Genomic_DNA"/>
</dbReference>